<sequence>MLISIIIQRIVIGLFSQIKQHQDQLMLLGNLVQIVNFEYKFTIILSLKSDVNFEPITSNKLYQYYSLTTICYVFDVCGSSQMSLITLYQLKFEENLWNSIITATAQHYICVITVTQSVKITQIYFFLVSQYLQISKNRIIIISNQLDLILQLKLIYYTYQNTRIYNYFALNQIIALLLAIVEYHKTLICRNFL</sequence>
<reference evidence="2" key="1">
    <citation type="submission" date="2023-06" db="EMBL/GenBank/DDBJ databases">
        <authorList>
            <person name="Kurt Z."/>
        </authorList>
    </citation>
    <scope>NUCLEOTIDE SEQUENCE</scope>
</reference>
<feature type="transmembrane region" description="Helical" evidence="1">
    <location>
        <begin position="164"/>
        <end position="183"/>
    </location>
</feature>
<keyword evidence="1" id="KW-0812">Transmembrane</keyword>
<evidence type="ECO:0000313" key="4">
    <source>
        <dbReference type="Proteomes" id="UP001642409"/>
    </source>
</evidence>
<dbReference type="EMBL" id="CAXDID020000437">
    <property type="protein sequence ID" value="CAL6091645.1"/>
    <property type="molecule type" value="Genomic_DNA"/>
</dbReference>
<evidence type="ECO:0000313" key="3">
    <source>
        <dbReference type="EMBL" id="CAL6091645.1"/>
    </source>
</evidence>
<reference evidence="3 4" key="2">
    <citation type="submission" date="2024-07" db="EMBL/GenBank/DDBJ databases">
        <authorList>
            <person name="Akdeniz Z."/>
        </authorList>
    </citation>
    <scope>NUCLEOTIDE SEQUENCE [LARGE SCALE GENOMIC DNA]</scope>
</reference>
<dbReference type="Proteomes" id="UP001642409">
    <property type="component" value="Unassembled WGS sequence"/>
</dbReference>
<proteinExistence type="predicted"/>
<accession>A0AA86TI91</accession>
<dbReference type="EMBL" id="CATOUU010000038">
    <property type="protein sequence ID" value="CAI9913888.1"/>
    <property type="molecule type" value="Genomic_DNA"/>
</dbReference>
<evidence type="ECO:0000313" key="2">
    <source>
        <dbReference type="EMBL" id="CAI9913888.1"/>
    </source>
</evidence>
<protein>
    <submittedName>
        <fullName evidence="3">Hypothetical_protein</fullName>
    </submittedName>
</protein>
<gene>
    <name evidence="2" type="ORF">HINF_LOCUS1533</name>
    <name evidence="3" type="ORF">HINF_LOCUS65886</name>
</gene>
<evidence type="ECO:0000256" key="1">
    <source>
        <dbReference type="SAM" id="Phobius"/>
    </source>
</evidence>
<name>A0AA86TI91_9EUKA</name>
<dbReference type="AlphaFoldDB" id="A0AA86TI91"/>
<keyword evidence="1" id="KW-1133">Transmembrane helix</keyword>
<comment type="caution">
    <text evidence="2">The sequence shown here is derived from an EMBL/GenBank/DDBJ whole genome shotgun (WGS) entry which is preliminary data.</text>
</comment>
<keyword evidence="4" id="KW-1185">Reference proteome</keyword>
<organism evidence="2">
    <name type="scientific">Hexamita inflata</name>
    <dbReference type="NCBI Taxonomy" id="28002"/>
    <lineage>
        <taxon>Eukaryota</taxon>
        <taxon>Metamonada</taxon>
        <taxon>Diplomonadida</taxon>
        <taxon>Hexamitidae</taxon>
        <taxon>Hexamitinae</taxon>
        <taxon>Hexamita</taxon>
    </lineage>
</organism>
<keyword evidence="1" id="KW-0472">Membrane</keyword>